<dbReference type="EMBL" id="CDSF01000122">
    <property type="protein sequence ID" value="CEP02066.1"/>
    <property type="molecule type" value="Genomic_DNA"/>
</dbReference>
<feature type="compositionally biased region" description="Low complexity" evidence="1">
    <location>
        <begin position="103"/>
        <end position="120"/>
    </location>
</feature>
<evidence type="ECO:0000313" key="2">
    <source>
        <dbReference type="EMBL" id="CEP02066.1"/>
    </source>
</evidence>
<evidence type="ECO:0000256" key="1">
    <source>
        <dbReference type="SAM" id="MobiDB-lite"/>
    </source>
</evidence>
<accession>A0A0G4J454</accession>
<evidence type="ECO:0000313" key="3">
    <source>
        <dbReference type="Proteomes" id="UP000039324"/>
    </source>
</evidence>
<feature type="region of interest" description="Disordered" evidence="1">
    <location>
        <begin position="103"/>
        <end position="127"/>
    </location>
</feature>
<keyword evidence="3" id="KW-1185">Reference proteome</keyword>
<name>A0A0G4J454_PLABS</name>
<reference evidence="2 3" key="1">
    <citation type="submission" date="2015-02" db="EMBL/GenBank/DDBJ databases">
        <authorList>
            <person name="Chooi Y.-H."/>
        </authorList>
    </citation>
    <scope>NUCLEOTIDE SEQUENCE [LARGE SCALE GENOMIC DNA]</scope>
    <source>
        <strain evidence="2">E3</strain>
    </source>
</reference>
<feature type="region of interest" description="Disordered" evidence="1">
    <location>
        <begin position="23"/>
        <end position="47"/>
    </location>
</feature>
<dbReference type="AlphaFoldDB" id="A0A0G4J454"/>
<sequence length="127" mass="13340">MGKRARFTGRSTGLFLNSATSLNNTDATQRHWRSPLWPSSPPSSPSADFTIEVEVTVEAVAAAVVTVKTTAAAAAEAIVQTMTVKTSQTKETTVGTTRVIGSGVSYTQGSSSSNDNGGPSYKQRRQS</sequence>
<gene>
    <name evidence="2" type="ORF">PBRA_002332</name>
</gene>
<organism evidence="2 3">
    <name type="scientific">Plasmodiophora brassicae</name>
    <name type="common">Clubroot disease agent</name>
    <dbReference type="NCBI Taxonomy" id="37360"/>
    <lineage>
        <taxon>Eukaryota</taxon>
        <taxon>Sar</taxon>
        <taxon>Rhizaria</taxon>
        <taxon>Endomyxa</taxon>
        <taxon>Phytomyxea</taxon>
        <taxon>Plasmodiophorida</taxon>
        <taxon>Plasmodiophoridae</taxon>
        <taxon>Plasmodiophora</taxon>
    </lineage>
</organism>
<proteinExistence type="predicted"/>
<protein>
    <submittedName>
        <fullName evidence="2">Uncharacterized protein</fullName>
    </submittedName>
</protein>
<dbReference type="Proteomes" id="UP000039324">
    <property type="component" value="Unassembled WGS sequence"/>
</dbReference>